<dbReference type="PANTHER" id="PTHR45526:SF1">
    <property type="entry name" value="TRANSCRIPTIONAL REGULATORY PROTEIN DCUR-RELATED"/>
    <property type="match status" value="1"/>
</dbReference>
<dbReference type="InterPro" id="IPR051271">
    <property type="entry name" value="2C-system_Tx_regulators"/>
</dbReference>
<dbReference type="OrthoDB" id="9782655at2"/>
<dbReference type="InterPro" id="IPR002197">
    <property type="entry name" value="HTH_Fis"/>
</dbReference>
<keyword evidence="1" id="KW-0597">Phosphoprotein</keyword>
<dbReference type="Pfam" id="PF00072">
    <property type="entry name" value="Response_reg"/>
    <property type="match status" value="1"/>
</dbReference>
<evidence type="ECO:0000259" key="2">
    <source>
        <dbReference type="PROSITE" id="PS50110"/>
    </source>
</evidence>
<dbReference type="Proteomes" id="UP000231516">
    <property type="component" value="Unassembled WGS sequence"/>
</dbReference>
<dbReference type="EMBL" id="MDGM01000012">
    <property type="protein sequence ID" value="PIB24457.1"/>
    <property type="molecule type" value="Genomic_DNA"/>
</dbReference>
<evidence type="ECO:0000256" key="1">
    <source>
        <dbReference type="PROSITE-ProRule" id="PRU00169"/>
    </source>
</evidence>
<dbReference type="GO" id="GO:0043565">
    <property type="term" value="F:sequence-specific DNA binding"/>
    <property type="evidence" value="ECO:0007669"/>
    <property type="project" value="InterPro"/>
</dbReference>
<dbReference type="RefSeq" id="WP_099592830.1">
    <property type="nucleotide sequence ID" value="NZ_MDGM01000012.1"/>
</dbReference>
<name>A0A2G5K4I0_9RHOB</name>
<evidence type="ECO:0000313" key="4">
    <source>
        <dbReference type="Proteomes" id="UP000231516"/>
    </source>
</evidence>
<feature type="domain" description="Response regulatory" evidence="2">
    <location>
        <begin position="3"/>
        <end position="117"/>
    </location>
</feature>
<dbReference type="InterPro" id="IPR011006">
    <property type="entry name" value="CheY-like_superfamily"/>
</dbReference>
<sequence length="191" mass="21207">MKKVLYVEDTDSISMLYASYLRKAGYIPVTAATAQEAEQEFMAHDYEVILVDLGLPDRNGLELLADFLLRKPKLKVIVITANGSMNIAVEAMRMGGADFLVKPVSQEKFSAAVNNAFAQLEQTAAPDVRHDGAFDDRLSERVRPLIGLPFEKVERALIEATIQHCNGSLPKAADLLQVAPSTLYRKKENWK</sequence>
<protein>
    <recommendedName>
        <fullName evidence="2">Response regulatory domain-containing protein</fullName>
    </recommendedName>
</protein>
<dbReference type="Gene3D" id="1.10.10.60">
    <property type="entry name" value="Homeodomain-like"/>
    <property type="match status" value="1"/>
</dbReference>
<dbReference type="PANTHER" id="PTHR45526">
    <property type="entry name" value="TRANSCRIPTIONAL REGULATORY PROTEIN DPIA"/>
    <property type="match status" value="1"/>
</dbReference>
<proteinExistence type="predicted"/>
<organism evidence="3 4">
    <name type="scientific">Paramylibacter kogurei</name>
    <dbReference type="NCBI Taxonomy" id="1889778"/>
    <lineage>
        <taxon>Bacteria</taxon>
        <taxon>Pseudomonadati</taxon>
        <taxon>Pseudomonadota</taxon>
        <taxon>Alphaproteobacteria</taxon>
        <taxon>Rhodobacterales</taxon>
        <taxon>Paracoccaceae</taxon>
        <taxon>Paramylibacter</taxon>
    </lineage>
</organism>
<reference evidence="3 4" key="1">
    <citation type="submission" date="2016-08" db="EMBL/GenBank/DDBJ databases">
        <title>Draft genome of Amylibacter sp. strain 4G11.</title>
        <authorList>
            <person name="Wong S.-K."/>
            <person name="Hamasaki K."/>
            <person name="Yoshizawa S."/>
        </authorList>
    </citation>
    <scope>NUCLEOTIDE SEQUENCE [LARGE SCALE GENOMIC DNA]</scope>
    <source>
        <strain evidence="3 4">4G11</strain>
    </source>
</reference>
<dbReference type="SUPFAM" id="SSF46689">
    <property type="entry name" value="Homeodomain-like"/>
    <property type="match status" value="1"/>
</dbReference>
<dbReference type="Pfam" id="PF02954">
    <property type="entry name" value="HTH_8"/>
    <property type="match status" value="1"/>
</dbReference>
<dbReference type="Gene3D" id="3.40.50.2300">
    <property type="match status" value="1"/>
</dbReference>
<gene>
    <name evidence="3" type="ORF">BFP76_04430</name>
</gene>
<comment type="caution">
    <text evidence="3">The sequence shown here is derived from an EMBL/GenBank/DDBJ whole genome shotgun (WGS) entry which is preliminary data.</text>
</comment>
<evidence type="ECO:0000313" key="3">
    <source>
        <dbReference type="EMBL" id="PIB24457.1"/>
    </source>
</evidence>
<keyword evidence="4" id="KW-1185">Reference proteome</keyword>
<dbReference type="PROSITE" id="PS50110">
    <property type="entry name" value="RESPONSE_REGULATORY"/>
    <property type="match status" value="1"/>
</dbReference>
<dbReference type="SUPFAM" id="SSF52172">
    <property type="entry name" value="CheY-like"/>
    <property type="match status" value="1"/>
</dbReference>
<accession>A0A2G5K4I0</accession>
<dbReference type="InterPro" id="IPR001789">
    <property type="entry name" value="Sig_transdc_resp-reg_receiver"/>
</dbReference>
<dbReference type="SMART" id="SM00448">
    <property type="entry name" value="REC"/>
    <property type="match status" value="1"/>
</dbReference>
<dbReference type="InterPro" id="IPR009057">
    <property type="entry name" value="Homeodomain-like_sf"/>
</dbReference>
<feature type="modified residue" description="4-aspartylphosphate" evidence="1">
    <location>
        <position position="52"/>
    </location>
</feature>
<dbReference type="GO" id="GO:0000156">
    <property type="term" value="F:phosphorelay response regulator activity"/>
    <property type="evidence" value="ECO:0007669"/>
    <property type="project" value="TreeGrafter"/>
</dbReference>
<dbReference type="AlphaFoldDB" id="A0A2G5K4I0"/>